<dbReference type="AlphaFoldDB" id="A0A3B0RR72"/>
<name>A0A3B0RR72_9ZZZZ</name>
<organism evidence="2">
    <name type="scientific">hydrothermal vent metagenome</name>
    <dbReference type="NCBI Taxonomy" id="652676"/>
    <lineage>
        <taxon>unclassified sequences</taxon>
        <taxon>metagenomes</taxon>
        <taxon>ecological metagenomes</taxon>
    </lineage>
</organism>
<dbReference type="CDD" id="cd06587">
    <property type="entry name" value="VOC"/>
    <property type="match status" value="1"/>
</dbReference>
<dbReference type="InterPro" id="IPR004360">
    <property type="entry name" value="Glyas_Fos-R_dOase_dom"/>
</dbReference>
<feature type="domain" description="VOC" evidence="1">
    <location>
        <begin position="5"/>
        <end position="133"/>
    </location>
</feature>
<gene>
    <name evidence="2" type="ORF">MNBD_ACTINO02-1371</name>
</gene>
<proteinExistence type="predicted"/>
<dbReference type="EMBL" id="UOEK01000066">
    <property type="protein sequence ID" value="VAV94657.1"/>
    <property type="molecule type" value="Genomic_DNA"/>
</dbReference>
<accession>A0A3B0RR72</accession>
<dbReference type="SUPFAM" id="SSF54593">
    <property type="entry name" value="Glyoxalase/Bleomycin resistance protein/Dihydroxybiphenyl dioxygenase"/>
    <property type="match status" value="1"/>
</dbReference>
<dbReference type="InterPro" id="IPR029068">
    <property type="entry name" value="Glyas_Bleomycin-R_OHBP_Dase"/>
</dbReference>
<dbReference type="Gene3D" id="3.10.180.10">
    <property type="entry name" value="2,3-Dihydroxybiphenyl 1,2-Dioxygenase, domain 1"/>
    <property type="match status" value="1"/>
</dbReference>
<dbReference type="PROSITE" id="PS51819">
    <property type="entry name" value="VOC"/>
    <property type="match status" value="1"/>
</dbReference>
<protein>
    <submittedName>
        <fullName evidence="2">Lactoylglutathione lyase</fullName>
        <ecNumber evidence="2">4.4.1.5</ecNumber>
    </submittedName>
</protein>
<dbReference type="EC" id="4.4.1.5" evidence="2"/>
<keyword evidence="2" id="KW-0456">Lyase</keyword>
<evidence type="ECO:0000313" key="2">
    <source>
        <dbReference type="EMBL" id="VAV94657.1"/>
    </source>
</evidence>
<dbReference type="GO" id="GO:0004462">
    <property type="term" value="F:lactoylglutathione lyase activity"/>
    <property type="evidence" value="ECO:0007669"/>
    <property type="project" value="UniProtKB-EC"/>
</dbReference>
<dbReference type="Pfam" id="PF00903">
    <property type="entry name" value="Glyoxalase"/>
    <property type="match status" value="1"/>
</dbReference>
<evidence type="ECO:0000259" key="1">
    <source>
        <dbReference type="PROSITE" id="PS51819"/>
    </source>
</evidence>
<dbReference type="InterPro" id="IPR037523">
    <property type="entry name" value="VOC_core"/>
</dbReference>
<reference evidence="2" key="1">
    <citation type="submission" date="2018-06" db="EMBL/GenBank/DDBJ databases">
        <authorList>
            <person name="Zhirakovskaya E."/>
        </authorList>
    </citation>
    <scope>NUCLEOTIDE SEQUENCE</scope>
</reference>
<sequence>MADFALDQVGTILAVADFEASLEFYTKRLGLEPVMMFDDPPFAILGRDSFRLCLAEQGHPSADDSPGVVMQTLPDVMTPPVRIVLWVPDCRAAYNALVEEGVHFLTPPIAPPWGGLRCFATDPDGYLVELEELADHG</sequence>